<sequence length="101" mass="12012">IKATLTSIPIFYLSFFRIPNRVVEKLTQIHRRFLWGGGLDEKKIAWVKWDTICLPKDKGGLGIKDIRTFNRALLGKWRWNLMQQHDDLWVKILNSKYGGWR</sequence>
<evidence type="ECO:0000313" key="1">
    <source>
        <dbReference type="EMBL" id="KHN14248.1"/>
    </source>
</evidence>
<name>A0A0B2Q2S5_GLYSO</name>
<feature type="non-terminal residue" evidence="1">
    <location>
        <position position="1"/>
    </location>
</feature>
<dbReference type="Proteomes" id="UP000053555">
    <property type="component" value="Unassembled WGS sequence"/>
</dbReference>
<dbReference type="PANTHER" id="PTHR33116">
    <property type="entry name" value="REVERSE TRANSCRIPTASE ZINC-BINDING DOMAIN-CONTAINING PROTEIN-RELATED-RELATED"/>
    <property type="match status" value="1"/>
</dbReference>
<reference evidence="1" key="1">
    <citation type="submission" date="2014-07" db="EMBL/GenBank/DDBJ databases">
        <title>Identification of a novel salt tolerance gene in wild soybean by whole-genome sequencing.</title>
        <authorList>
            <person name="Lam H.-M."/>
            <person name="Qi X."/>
            <person name="Li M.-W."/>
            <person name="Liu X."/>
            <person name="Xie M."/>
            <person name="Ni M."/>
            <person name="Xu X."/>
        </authorList>
    </citation>
    <scope>NUCLEOTIDE SEQUENCE [LARGE SCALE GENOMIC DNA]</scope>
    <source>
        <tissue evidence="1">Root</tissue>
    </source>
</reference>
<dbReference type="EMBL" id="KN661827">
    <property type="protein sequence ID" value="KHN14248.1"/>
    <property type="molecule type" value="Genomic_DNA"/>
</dbReference>
<dbReference type="AlphaFoldDB" id="A0A0B2Q2S5"/>
<feature type="non-terminal residue" evidence="1">
    <location>
        <position position="101"/>
    </location>
</feature>
<dbReference type="PANTHER" id="PTHR33116:SF78">
    <property type="entry name" value="OS12G0587133 PROTEIN"/>
    <property type="match status" value="1"/>
</dbReference>
<gene>
    <name evidence="1" type="ORF">glysoja_049980</name>
</gene>
<proteinExistence type="predicted"/>
<protein>
    <submittedName>
        <fullName evidence="1">Putative ribonuclease H protein</fullName>
    </submittedName>
</protein>
<organism evidence="1">
    <name type="scientific">Glycine soja</name>
    <name type="common">Wild soybean</name>
    <dbReference type="NCBI Taxonomy" id="3848"/>
    <lineage>
        <taxon>Eukaryota</taxon>
        <taxon>Viridiplantae</taxon>
        <taxon>Streptophyta</taxon>
        <taxon>Embryophyta</taxon>
        <taxon>Tracheophyta</taxon>
        <taxon>Spermatophyta</taxon>
        <taxon>Magnoliopsida</taxon>
        <taxon>eudicotyledons</taxon>
        <taxon>Gunneridae</taxon>
        <taxon>Pentapetalae</taxon>
        <taxon>rosids</taxon>
        <taxon>fabids</taxon>
        <taxon>Fabales</taxon>
        <taxon>Fabaceae</taxon>
        <taxon>Papilionoideae</taxon>
        <taxon>50 kb inversion clade</taxon>
        <taxon>NPAAA clade</taxon>
        <taxon>indigoferoid/millettioid clade</taxon>
        <taxon>Phaseoleae</taxon>
        <taxon>Glycine</taxon>
        <taxon>Glycine subgen. Soja</taxon>
    </lineage>
</organism>
<accession>A0A0B2Q2S5</accession>